<dbReference type="EMBL" id="BMJM01000003">
    <property type="protein sequence ID" value="GGE05928.1"/>
    <property type="molecule type" value="Genomic_DNA"/>
</dbReference>
<dbReference type="InterPro" id="IPR036986">
    <property type="entry name" value="S4_RNA-bd_sf"/>
</dbReference>
<evidence type="ECO:0000256" key="4">
    <source>
        <dbReference type="ARBA" id="ARBA00022840"/>
    </source>
</evidence>
<comment type="similarity">
    <text evidence="9">Belongs to the class-I aminoacyl-tRNA synthetase family. TyrS type 1 subfamily.</text>
</comment>
<gene>
    <name evidence="9 11" type="primary">tyrS</name>
    <name evidence="11" type="ORF">GCM10011529_10390</name>
</gene>
<name>A0A916ZND2_9SPHN</name>
<protein>
    <recommendedName>
        <fullName evidence="9">Tyrosine--tRNA ligase</fullName>
        <ecNumber evidence="9">6.1.1.1</ecNumber>
    </recommendedName>
    <alternativeName>
        <fullName evidence="9">Tyrosyl-tRNA synthetase</fullName>
        <shortName evidence="9">TyrRS</shortName>
    </alternativeName>
</protein>
<keyword evidence="5 10" id="KW-0694">RNA-binding</keyword>
<dbReference type="AlphaFoldDB" id="A0A916ZND2"/>
<dbReference type="InterPro" id="IPR024107">
    <property type="entry name" value="Tyr-tRNA-ligase_bac_1"/>
</dbReference>
<keyword evidence="12" id="KW-1185">Reference proteome</keyword>
<dbReference type="PANTHER" id="PTHR11766:SF0">
    <property type="entry name" value="TYROSINE--TRNA LIGASE, MITOCHONDRIAL"/>
    <property type="match status" value="1"/>
</dbReference>
<keyword evidence="3 9" id="KW-0547">Nucleotide-binding</keyword>
<evidence type="ECO:0000256" key="2">
    <source>
        <dbReference type="ARBA" id="ARBA00022598"/>
    </source>
</evidence>
<dbReference type="SUPFAM" id="SSF55174">
    <property type="entry name" value="Alpha-L RNA-binding motif"/>
    <property type="match status" value="1"/>
</dbReference>
<dbReference type="InterPro" id="IPR014729">
    <property type="entry name" value="Rossmann-like_a/b/a_fold"/>
</dbReference>
<evidence type="ECO:0000256" key="10">
    <source>
        <dbReference type="PROSITE-ProRule" id="PRU00182"/>
    </source>
</evidence>
<evidence type="ECO:0000256" key="3">
    <source>
        <dbReference type="ARBA" id="ARBA00022741"/>
    </source>
</evidence>
<organism evidence="11 12">
    <name type="scientific">Sandarakinorhabdus glacialis</name>
    <dbReference type="NCBI Taxonomy" id="1614636"/>
    <lineage>
        <taxon>Bacteria</taxon>
        <taxon>Pseudomonadati</taxon>
        <taxon>Pseudomonadota</taxon>
        <taxon>Alphaproteobacteria</taxon>
        <taxon>Sphingomonadales</taxon>
        <taxon>Sphingosinicellaceae</taxon>
        <taxon>Sandarakinorhabdus</taxon>
    </lineage>
</organism>
<dbReference type="Gene3D" id="1.10.240.10">
    <property type="entry name" value="Tyrosyl-Transfer RNA Synthetase"/>
    <property type="match status" value="1"/>
</dbReference>
<proteinExistence type="inferred from homology"/>
<feature type="binding site" evidence="9">
    <location>
        <position position="238"/>
    </location>
    <ligand>
        <name>ATP</name>
        <dbReference type="ChEBI" id="CHEBI:30616"/>
    </ligand>
</feature>
<evidence type="ECO:0000256" key="6">
    <source>
        <dbReference type="ARBA" id="ARBA00022917"/>
    </source>
</evidence>
<dbReference type="GO" id="GO:0004831">
    <property type="term" value="F:tyrosine-tRNA ligase activity"/>
    <property type="evidence" value="ECO:0007669"/>
    <property type="project" value="UniProtKB-UniRule"/>
</dbReference>
<feature type="binding site" evidence="9">
    <location>
        <position position="38"/>
    </location>
    <ligand>
        <name>L-tyrosine</name>
        <dbReference type="ChEBI" id="CHEBI:58315"/>
    </ligand>
</feature>
<dbReference type="GO" id="GO:0005524">
    <property type="term" value="F:ATP binding"/>
    <property type="evidence" value="ECO:0007669"/>
    <property type="project" value="UniProtKB-UniRule"/>
</dbReference>
<dbReference type="NCBIfam" id="TIGR00234">
    <property type="entry name" value="tyrS"/>
    <property type="match status" value="1"/>
</dbReference>
<keyword evidence="7 9" id="KW-0030">Aminoacyl-tRNA synthetase</keyword>
<dbReference type="RefSeq" id="WP_188761878.1">
    <property type="nucleotide sequence ID" value="NZ_BMJM01000003.1"/>
</dbReference>
<evidence type="ECO:0000256" key="7">
    <source>
        <dbReference type="ARBA" id="ARBA00023146"/>
    </source>
</evidence>
<evidence type="ECO:0000256" key="1">
    <source>
        <dbReference type="ARBA" id="ARBA00022490"/>
    </source>
</evidence>
<comment type="caution">
    <text evidence="11">The sequence shown here is derived from an EMBL/GenBank/DDBJ whole genome shotgun (WGS) entry which is preliminary data.</text>
</comment>
<evidence type="ECO:0000313" key="12">
    <source>
        <dbReference type="Proteomes" id="UP000635071"/>
    </source>
</evidence>
<dbReference type="PANTHER" id="PTHR11766">
    <property type="entry name" value="TYROSYL-TRNA SYNTHETASE"/>
    <property type="match status" value="1"/>
</dbReference>
<dbReference type="Gene3D" id="3.10.290.10">
    <property type="entry name" value="RNA-binding S4 domain"/>
    <property type="match status" value="1"/>
</dbReference>
<comment type="subunit">
    <text evidence="9">Homodimer.</text>
</comment>
<comment type="function">
    <text evidence="9">Catalyzes the attachment of tyrosine to tRNA(Tyr) in a two-step reaction: tyrosine is first activated by ATP to form Tyr-AMP and then transferred to the acceptor end of tRNA(Tyr).</text>
</comment>
<evidence type="ECO:0000313" key="11">
    <source>
        <dbReference type="EMBL" id="GGE05928.1"/>
    </source>
</evidence>
<accession>A0A916ZND2</accession>
<evidence type="ECO:0000256" key="9">
    <source>
        <dbReference type="HAMAP-Rule" id="MF_02006"/>
    </source>
</evidence>
<dbReference type="GO" id="GO:0006437">
    <property type="term" value="P:tyrosyl-tRNA aminoacylation"/>
    <property type="evidence" value="ECO:0007669"/>
    <property type="project" value="UniProtKB-UniRule"/>
</dbReference>
<dbReference type="CDD" id="cd00805">
    <property type="entry name" value="TyrRS_core"/>
    <property type="match status" value="1"/>
</dbReference>
<dbReference type="InterPro" id="IPR002307">
    <property type="entry name" value="Tyr-tRNA-ligase"/>
</dbReference>
<keyword evidence="2 9" id="KW-0436">Ligase</keyword>
<keyword evidence="4 9" id="KW-0067">ATP-binding</keyword>
<dbReference type="InterPro" id="IPR002305">
    <property type="entry name" value="aa-tRNA-synth_Ic"/>
</dbReference>
<keyword evidence="6 9" id="KW-0648">Protein biosynthesis</keyword>
<comment type="subcellular location">
    <subcellularLocation>
        <location evidence="9">Cytoplasm</location>
    </subcellularLocation>
</comment>
<dbReference type="PROSITE" id="PS50889">
    <property type="entry name" value="S4"/>
    <property type="match status" value="1"/>
</dbReference>
<comment type="catalytic activity">
    <reaction evidence="8 9">
        <text>tRNA(Tyr) + L-tyrosine + ATP = L-tyrosyl-tRNA(Tyr) + AMP + diphosphate + H(+)</text>
        <dbReference type="Rhea" id="RHEA:10220"/>
        <dbReference type="Rhea" id="RHEA-COMP:9706"/>
        <dbReference type="Rhea" id="RHEA-COMP:9707"/>
        <dbReference type="ChEBI" id="CHEBI:15378"/>
        <dbReference type="ChEBI" id="CHEBI:30616"/>
        <dbReference type="ChEBI" id="CHEBI:33019"/>
        <dbReference type="ChEBI" id="CHEBI:58315"/>
        <dbReference type="ChEBI" id="CHEBI:78442"/>
        <dbReference type="ChEBI" id="CHEBI:78536"/>
        <dbReference type="ChEBI" id="CHEBI:456215"/>
        <dbReference type="EC" id="6.1.1.1"/>
    </reaction>
</comment>
<dbReference type="CDD" id="cd00165">
    <property type="entry name" value="S4"/>
    <property type="match status" value="1"/>
</dbReference>
<dbReference type="GO" id="GO:0005829">
    <property type="term" value="C:cytosol"/>
    <property type="evidence" value="ECO:0007669"/>
    <property type="project" value="TreeGrafter"/>
</dbReference>
<evidence type="ECO:0000256" key="5">
    <source>
        <dbReference type="ARBA" id="ARBA00022884"/>
    </source>
</evidence>
<feature type="binding site" evidence="9">
    <location>
        <position position="179"/>
    </location>
    <ligand>
        <name>L-tyrosine</name>
        <dbReference type="ChEBI" id="CHEBI:58315"/>
    </ligand>
</feature>
<dbReference type="InterPro" id="IPR024088">
    <property type="entry name" value="Tyr-tRNA-ligase_bac-type"/>
</dbReference>
<dbReference type="SUPFAM" id="SSF52374">
    <property type="entry name" value="Nucleotidylyl transferase"/>
    <property type="match status" value="1"/>
</dbReference>
<dbReference type="Proteomes" id="UP000635071">
    <property type="component" value="Unassembled WGS sequence"/>
</dbReference>
<dbReference type="Pfam" id="PF00579">
    <property type="entry name" value="tRNA-synt_1b"/>
    <property type="match status" value="1"/>
</dbReference>
<dbReference type="Gene3D" id="3.40.50.620">
    <property type="entry name" value="HUPs"/>
    <property type="match status" value="1"/>
</dbReference>
<reference evidence="11" key="1">
    <citation type="journal article" date="2014" name="Int. J. Syst. Evol. Microbiol.">
        <title>Complete genome sequence of Corynebacterium casei LMG S-19264T (=DSM 44701T), isolated from a smear-ripened cheese.</title>
        <authorList>
            <consortium name="US DOE Joint Genome Institute (JGI-PGF)"/>
            <person name="Walter F."/>
            <person name="Albersmeier A."/>
            <person name="Kalinowski J."/>
            <person name="Ruckert C."/>
        </authorList>
    </citation>
    <scope>NUCLEOTIDE SEQUENCE</scope>
    <source>
        <strain evidence="11">CGMCC 1.15519</strain>
    </source>
</reference>
<evidence type="ECO:0000256" key="8">
    <source>
        <dbReference type="ARBA" id="ARBA00048248"/>
    </source>
</evidence>
<feature type="binding site" evidence="9">
    <location>
        <position position="175"/>
    </location>
    <ligand>
        <name>L-tyrosine</name>
        <dbReference type="ChEBI" id="CHEBI:58315"/>
    </ligand>
</feature>
<dbReference type="EC" id="6.1.1.1" evidence="9"/>
<reference evidence="11" key="2">
    <citation type="submission" date="2020-09" db="EMBL/GenBank/DDBJ databases">
        <authorList>
            <person name="Sun Q."/>
            <person name="Zhou Y."/>
        </authorList>
    </citation>
    <scope>NUCLEOTIDE SEQUENCE</scope>
    <source>
        <strain evidence="11">CGMCC 1.15519</strain>
    </source>
</reference>
<dbReference type="HAMAP" id="MF_02006">
    <property type="entry name" value="Tyr_tRNA_synth_type1"/>
    <property type="match status" value="1"/>
</dbReference>
<feature type="short sequence motif" description="'KMSKS' region" evidence="9">
    <location>
        <begin position="235"/>
        <end position="239"/>
    </location>
</feature>
<dbReference type="FunFam" id="3.40.50.620:FF:000008">
    <property type="entry name" value="Tyrosine--tRNA ligase"/>
    <property type="match status" value="1"/>
</dbReference>
<dbReference type="PRINTS" id="PR01040">
    <property type="entry name" value="TRNASYNTHTYR"/>
</dbReference>
<feature type="short sequence motif" description="'HIGH' region" evidence="9">
    <location>
        <begin position="43"/>
        <end position="52"/>
    </location>
</feature>
<sequence>MTYASSFLSTLDARGFIHQITDPAALDAAAADGVVTAYVGYDCTAPSLHIGNLVSIMMLRHLQQTGHKPIVLMGGGTTKVGDPSFRSDDRPLLDDERIEANKASIRRIFERFLTFGDGPSDAIMVDNDAWLSKLEYIPFLRNIGRHFSVNRMLSFDSVKLRMDRDQSLSFLEFNYMIMQAYDYLELNRRFGCVLQMGGSDQWGNIVNGTDLIRRADARDAFGLTTPLITRADGAKMGKTAAGAVWLHEDSLPGFDYWQFWRNTHDADVARFMRLFTDLPLGEIETLTSADINHAKAVLATEATALCRGREAADAAAATAAATFAGGAGDDLPSFAVVGPVTILDALVGLGFAASKGEARRLVAGGGARIDGEAIADEAAMARPGARISAGKKRHGVLVSG</sequence>
<keyword evidence="1 9" id="KW-0963">Cytoplasm</keyword>
<dbReference type="GO" id="GO:0003723">
    <property type="term" value="F:RNA binding"/>
    <property type="evidence" value="ECO:0007669"/>
    <property type="project" value="UniProtKB-KW"/>
</dbReference>